<proteinExistence type="predicted"/>
<evidence type="ECO:0000256" key="7">
    <source>
        <dbReference type="PROSITE-ProRule" id="PRU00042"/>
    </source>
</evidence>
<sequence>MALETLNSPTSAPPLLHRDDIVDLHCVEPWTKRKRTKRPRIENPPTEDEYLALCLLMLAQGTTATTRSKSNNPSAAAKSSLNHYKCKVCSKAFPTYQALGGHKSSHRKLVVGADEHPTTTAPAEDKFSTSGAVIATSTTNSPPPPMLNSQGGKTHTCTICYKTFSSGQALGGHKRRHYDAGTGSSSNNNSGGDGVKSSSKSQRDFDLNLPAGPEETSIDDVHRKHKFFGNDEEVESPLADGKTRRIPRLLNVIVKDEIQIW</sequence>
<dbReference type="SMART" id="SM00355">
    <property type="entry name" value="ZnF_C2H2"/>
    <property type="match status" value="2"/>
</dbReference>
<evidence type="ECO:0000313" key="11">
    <source>
        <dbReference type="Proteomes" id="UP001396334"/>
    </source>
</evidence>
<feature type="domain" description="C2H2-type" evidence="9">
    <location>
        <begin position="155"/>
        <end position="182"/>
    </location>
</feature>
<evidence type="ECO:0000313" key="10">
    <source>
        <dbReference type="EMBL" id="KAK9012901.1"/>
    </source>
</evidence>
<evidence type="ECO:0000256" key="1">
    <source>
        <dbReference type="ARBA" id="ARBA00022723"/>
    </source>
</evidence>
<dbReference type="InterPro" id="IPR013087">
    <property type="entry name" value="Znf_C2H2_type"/>
</dbReference>
<dbReference type="Proteomes" id="UP001396334">
    <property type="component" value="Unassembled WGS sequence"/>
</dbReference>
<keyword evidence="3 7" id="KW-0863">Zinc-finger</keyword>
<evidence type="ECO:0000256" key="3">
    <source>
        <dbReference type="ARBA" id="ARBA00022771"/>
    </source>
</evidence>
<evidence type="ECO:0000256" key="4">
    <source>
        <dbReference type="ARBA" id="ARBA00022833"/>
    </source>
</evidence>
<keyword evidence="5" id="KW-0805">Transcription regulation</keyword>
<dbReference type="Pfam" id="PF13912">
    <property type="entry name" value="zf-C2H2_6"/>
    <property type="match status" value="2"/>
</dbReference>
<name>A0ABR2RJ06_9ROSI</name>
<keyword evidence="2" id="KW-0677">Repeat</keyword>
<dbReference type="Gene3D" id="3.30.160.60">
    <property type="entry name" value="Classic Zinc Finger"/>
    <property type="match status" value="1"/>
</dbReference>
<dbReference type="SUPFAM" id="SSF57667">
    <property type="entry name" value="beta-beta-alpha zinc fingers"/>
    <property type="match status" value="1"/>
</dbReference>
<evidence type="ECO:0000259" key="9">
    <source>
        <dbReference type="PROSITE" id="PS50157"/>
    </source>
</evidence>
<dbReference type="PROSITE" id="PS50157">
    <property type="entry name" value="ZINC_FINGER_C2H2_2"/>
    <property type="match status" value="2"/>
</dbReference>
<evidence type="ECO:0000256" key="6">
    <source>
        <dbReference type="ARBA" id="ARBA00023163"/>
    </source>
</evidence>
<accession>A0ABR2RJ06</accession>
<keyword evidence="1" id="KW-0479">Metal-binding</keyword>
<dbReference type="PANTHER" id="PTHR45988:SF90">
    <property type="entry name" value="ZINC FINGER PROTEIN ZAT10-LIKE"/>
    <property type="match status" value="1"/>
</dbReference>
<organism evidence="10 11">
    <name type="scientific">Hibiscus sabdariffa</name>
    <name type="common">roselle</name>
    <dbReference type="NCBI Taxonomy" id="183260"/>
    <lineage>
        <taxon>Eukaryota</taxon>
        <taxon>Viridiplantae</taxon>
        <taxon>Streptophyta</taxon>
        <taxon>Embryophyta</taxon>
        <taxon>Tracheophyta</taxon>
        <taxon>Spermatophyta</taxon>
        <taxon>Magnoliopsida</taxon>
        <taxon>eudicotyledons</taxon>
        <taxon>Gunneridae</taxon>
        <taxon>Pentapetalae</taxon>
        <taxon>rosids</taxon>
        <taxon>malvids</taxon>
        <taxon>Malvales</taxon>
        <taxon>Malvaceae</taxon>
        <taxon>Malvoideae</taxon>
        <taxon>Hibiscus</taxon>
    </lineage>
</organism>
<dbReference type="InterPro" id="IPR044653">
    <property type="entry name" value="AZF1/2/3-like"/>
</dbReference>
<evidence type="ECO:0000256" key="8">
    <source>
        <dbReference type="SAM" id="MobiDB-lite"/>
    </source>
</evidence>
<protein>
    <recommendedName>
        <fullName evidence="9">C2H2-type domain-containing protein</fullName>
    </recommendedName>
</protein>
<dbReference type="EMBL" id="JBBPBN010000022">
    <property type="protein sequence ID" value="KAK9012901.1"/>
    <property type="molecule type" value="Genomic_DNA"/>
</dbReference>
<keyword evidence="6" id="KW-0804">Transcription</keyword>
<feature type="compositionally biased region" description="Low complexity" evidence="8">
    <location>
        <begin position="181"/>
        <end position="200"/>
    </location>
</feature>
<reference evidence="10 11" key="1">
    <citation type="journal article" date="2024" name="G3 (Bethesda)">
        <title>Genome assembly of Hibiscus sabdariffa L. provides insights into metabolisms of medicinal natural products.</title>
        <authorList>
            <person name="Kim T."/>
        </authorList>
    </citation>
    <scope>NUCLEOTIDE SEQUENCE [LARGE SCALE GENOMIC DNA]</scope>
    <source>
        <strain evidence="10">TK-2024</strain>
        <tissue evidence="10">Old leaves</tissue>
    </source>
</reference>
<evidence type="ECO:0000256" key="2">
    <source>
        <dbReference type="ARBA" id="ARBA00022737"/>
    </source>
</evidence>
<gene>
    <name evidence="10" type="ORF">V6N11_040931</name>
</gene>
<feature type="region of interest" description="Disordered" evidence="8">
    <location>
        <begin position="169"/>
        <end position="219"/>
    </location>
</feature>
<evidence type="ECO:0000256" key="5">
    <source>
        <dbReference type="ARBA" id="ARBA00023015"/>
    </source>
</evidence>
<dbReference type="InterPro" id="IPR036236">
    <property type="entry name" value="Znf_C2H2_sf"/>
</dbReference>
<feature type="domain" description="C2H2-type" evidence="9">
    <location>
        <begin position="84"/>
        <end position="106"/>
    </location>
</feature>
<dbReference type="PANTHER" id="PTHR45988">
    <property type="entry name" value="C2H2 TYPE ZINC FINGER TRANSCRIPTION FACTOR FAMILY-RELATED"/>
    <property type="match status" value="1"/>
</dbReference>
<keyword evidence="11" id="KW-1185">Reference proteome</keyword>
<keyword evidence="4" id="KW-0862">Zinc</keyword>
<dbReference type="PROSITE" id="PS00028">
    <property type="entry name" value="ZINC_FINGER_C2H2_1"/>
    <property type="match status" value="2"/>
</dbReference>
<comment type="caution">
    <text evidence="10">The sequence shown here is derived from an EMBL/GenBank/DDBJ whole genome shotgun (WGS) entry which is preliminary data.</text>
</comment>